<evidence type="ECO:0000313" key="5">
    <source>
        <dbReference type="Proteomes" id="UP000313948"/>
    </source>
</evidence>
<evidence type="ECO:0000256" key="1">
    <source>
        <dbReference type="SAM" id="MobiDB-lite"/>
    </source>
</evidence>
<feature type="signal peptide" evidence="2">
    <location>
        <begin position="1"/>
        <end position="20"/>
    </location>
</feature>
<proteinExistence type="predicted"/>
<gene>
    <name evidence="4" type="ORF">FE251_11910</name>
</gene>
<protein>
    <recommendedName>
        <fullName evidence="3">DUF6318 domain-containing protein</fullName>
    </recommendedName>
</protein>
<feature type="compositionally biased region" description="Pro residues" evidence="1">
    <location>
        <begin position="52"/>
        <end position="64"/>
    </location>
</feature>
<feature type="chain" id="PRO_5046837354" description="DUF6318 domain-containing protein" evidence="2">
    <location>
        <begin position="21"/>
        <end position="206"/>
    </location>
</feature>
<keyword evidence="2" id="KW-0732">Signal</keyword>
<evidence type="ECO:0000313" key="4">
    <source>
        <dbReference type="EMBL" id="QDB80006.1"/>
    </source>
</evidence>
<dbReference type="InterPro" id="IPR046281">
    <property type="entry name" value="DUF6318"/>
</dbReference>
<dbReference type="Proteomes" id="UP000313948">
    <property type="component" value="Chromosome"/>
</dbReference>
<dbReference type="RefSeq" id="WP_139948899.1">
    <property type="nucleotide sequence ID" value="NZ_CP040899.1"/>
</dbReference>
<name>A0ABX5VQV9_9MICO</name>
<feature type="domain" description="DUF6318" evidence="3">
    <location>
        <begin position="61"/>
        <end position="194"/>
    </location>
</feature>
<evidence type="ECO:0000259" key="3">
    <source>
        <dbReference type="Pfam" id="PF19843"/>
    </source>
</evidence>
<organism evidence="4 5">
    <name type="scientific">Georgenia wutianyii</name>
    <dbReference type="NCBI Taxonomy" id="2585135"/>
    <lineage>
        <taxon>Bacteria</taxon>
        <taxon>Bacillati</taxon>
        <taxon>Actinomycetota</taxon>
        <taxon>Actinomycetes</taxon>
        <taxon>Micrococcales</taxon>
        <taxon>Bogoriellaceae</taxon>
        <taxon>Georgenia</taxon>
    </lineage>
</organism>
<accession>A0ABX5VQV9</accession>
<dbReference type="Pfam" id="PF19843">
    <property type="entry name" value="DUF6318"/>
    <property type="match status" value="1"/>
</dbReference>
<dbReference type="EMBL" id="CP040899">
    <property type="protein sequence ID" value="QDB80006.1"/>
    <property type="molecule type" value="Genomic_DNA"/>
</dbReference>
<feature type="region of interest" description="Disordered" evidence="1">
    <location>
        <begin position="22"/>
        <end position="69"/>
    </location>
</feature>
<evidence type="ECO:0000256" key="2">
    <source>
        <dbReference type="SAM" id="SignalP"/>
    </source>
</evidence>
<dbReference type="PROSITE" id="PS51257">
    <property type="entry name" value="PROKAR_LIPOPROTEIN"/>
    <property type="match status" value="1"/>
</dbReference>
<sequence>MRTWSVRRLAVAACVAGLFATGCSGDGEPEPSGTTPVTAEPSDPPGSVKPTSPAPGPTPWPEPTRPAAMDRDDIEGAKAAAQYFLELYPYVYATGDLDEWRAMSGPECQFCEGAAERATELFSAGGYGVGGEIAVLEIGAAPPDDDWEHFRVGVDGVESPSVEYSGNGEVLRTIAGGAVTYNLALLRSEGGWVVRGVNLQEGQSGS</sequence>
<reference evidence="4 5" key="1">
    <citation type="submission" date="2019-05" db="EMBL/GenBank/DDBJ databases">
        <title>Georgenia *** sp. nov., and Georgenia *** sp. nov., isolated from the intestinal contents of plateau pika (Ochotona curzoniae) in the Qinghai-Tibet plateau of China.</title>
        <authorList>
            <person name="Tian Z."/>
        </authorList>
    </citation>
    <scope>NUCLEOTIDE SEQUENCE [LARGE SCALE GENOMIC DNA]</scope>
    <source>
        <strain evidence="4 5">Z294</strain>
    </source>
</reference>
<keyword evidence="5" id="KW-1185">Reference proteome</keyword>